<feature type="region of interest" description="Disordered" evidence="1">
    <location>
        <begin position="1"/>
        <end position="196"/>
    </location>
</feature>
<feature type="domain" description="DUF6818" evidence="2">
    <location>
        <begin position="2"/>
        <end position="46"/>
    </location>
</feature>
<dbReference type="PANTHER" id="PTHR34409:SF1">
    <property type="entry name" value="MYB-LIKE DOMAIN-CONTAINING PROTEIN"/>
    <property type="match status" value="1"/>
</dbReference>
<accession>A0A6A4AWH0</accession>
<evidence type="ECO:0000256" key="1">
    <source>
        <dbReference type="SAM" id="MobiDB-lite"/>
    </source>
</evidence>
<proteinExistence type="predicted"/>
<dbReference type="Proteomes" id="UP000434957">
    <property type="component" value="Unassembled WGS sequence"/>
</dbReference>
<feature type="compositionally biased region" description="Basic and acidic residues" evidence="1">
    <location>
        <begin position="21"/>
        <end position="34"/>
    </location>
</feature>
<reference evidence="3 4" key="1">
    <citation type="submission" date="2018-08" db="EMBL/GenBank/DDBJ databases">
        <title>Genomic investigation of the strawberry pathogen Phytophthora fragariae indicates pathogenicity is determined by transcriptional variation in three key races.</title>
        <authorList>
            <person name="Adams T.M."/>
            <person name="Armitage A.D."/>
            <person name="Sobczyk M.K."/>
            <person name="Bates H.J."/>
            <person name="Dunwell J.M."/>
            <person name="Nellist C.F."/>
            <person name="Harrison R.J."/>
        </authorList>
    </citation>
    <scope>NUCLEOTIDE SEQUENCE [LARGE SCALE GENOMIC DNA]</scope>
    <source>
        <strain evidence="3 4">SCRP333</strain>
    </source>
</reference>
<protein>
    <recommendedName>
        <fullName evidence="2">DUF6818 domain-containing protein</fullName>
    </recommendedName>
</protein>
<dbReference type="InterPro" id="IPR049203">
    <property type="entry name" value="DUF6818"/>
</dbReference>
<dbReference type="PANTHER" id="PTHR34409">
    <property type="entry name" value="SET DOMAIN-CONTAINING PROTEIN"/>
    <property type="match status" value="1"/>
</dbReference>
<feature type="compositionally biased region" description="Gly residues" evidence="1">
    <location>
        <begin position="66"/>
        <end position="80"/>
    </location>
</feature>
<evidence type="ECO:0000313" key="4">
    <source>
        <dbReference type="Proteomes" id="UP000434957"/>
    </source>
</evidence>
<gene>
    <name evidence="3" type="ORF">PR003_g33554</name>
</gene>
<sequence length="196" mass="21107">MLYSARKPTGMPEIPPHIKRAAKEAKQAIDEKANVIEIDDEADRDQGFVEPDFSFEADHDDDYFEGGEGGNGQHGAQGGAGHDEPVDPDESVAGESTGSSAPPSRGEFQKLLTVPFAVDELGSRVQTPRPAPLRAPQNAWQPGSGPPPSHARALPTSLQATAISRRGHLSTKAVHRRTRRRTRSTRPPRSALEAPI</sequence>
<evidence type="ECO:0000313" key="3">
    <source>
        <dbReference type="EMBL" id="KAE9262394.1"/>
    </source>
</evidence>
<keyword evidence="4" id="KW-1185">Reference proteome</keyword>
<dbReference type="Pfam" id="PF20681">
    <property type="entry name" value="DUF6818"/>
    <property type="match status" value="1"/>
</dbReference>
<dbReference type="AlphaFoldDB" id="A0A6A4AWH0"/>
<comment type="caution">
    <text evidence="3">The sequence shown here is derived from an EMBL/GenBank/DDBJ whole genome shotgun (WGS) entry which is preliminary data.</text>
</comment>
<feature type="compositionally biased region" description="Acidic residues" evidence="1">
    <location>
        <begin position="53"/>
        <end position="65"/>
    </location>
</feature>
<name>A0A6A4AWH0_9STRA</name>
<evidence type="ECO:0000259" key="2">
    <source>
        <dbReference type="Pfam" id="PF20681"/>
    </source>
</evidence>
<organism evidence="3 4">
    <name type="scientific">Phytophthora rubi</name>
    <dbReference type="NCBI Taxonomy" id="129364"/>
    <lineage>
        <taxon>Eukaryota</taxon>
        <taxon>Sar</taxon>
        <taxon>Stramenopiles</taxon>
        <taxon>Oomycota</taxon>
        <taxon>Peronosporomycetes</taxon>
        <taxon>Peronosporales</taxon>
        <taxon>Peronosporaceae</taxon>
        <taxon>Phytophthora</taxon>
    </lineage>
</organism>
<feature type="compositionally biased region" description="Basic residues" evidence="1">
    <location>
        <begin position="165"/>
        <end position="186"/>
    </location>
</feature>
<dbReference type="EMBL" id="QXFT01009653">
    <property type="protein sequence ID" value="KAE9262394.1"/>
    <property type="molecule type" value="Genomic_DNA"/>
</dbReference>